<dbReference type="AlphaFoldDB" id="A0A229WJ62"/>
<dbReference type="InterPro" id="IPR011044">
    <property type="entry name" value="Quino_amine_DH_bsu"/>
</dbReference>
<accession>A0A229WJ62</accession>
<feature type="region of interest" description="Disordered" evidence="1">
    <location>
        <begin position="972"/>
        <end position="1002"/>
    </location>
</feature>
<comment type="caution">
    <text evidence="2">The sequence shown here is derived from an EMBL/GenBank/DDBJ whole genome shotgun (WGS) entry which is preliminary data.</text>
</comment>
<reference evidence="2" key="1">
    <citation type="submission" date="2021-08" db="EMBL/GenBank/DDBJ databases">
        <title>Global Aspergillus fumigatus from environmental and clinical sources.</title>
        <authorList>
            <person name="Barber A."/>
            <person name="Sae-Ong T."/>
        </authorList>
    </citation>
    <scope>NUCLEOTIDE SEQUENCE</scope>
    <source>
        <strain evidence="2">NRZ-2016-071</strain>
    </source>
</reference>
<evidence type="ECO:0000313" key="3">
    <source>
        <dbReference type="Proteomes" id="UP000813423"/>
    </source>
</evidence>
<dbReference type="Proteomes" id="UP000813423">
    <property type="component" value="Unassembled WGS sequence"/>
</dbReference>
<dbReference type="EMBL" id="JAIBSC010000101">
    <property type="protein sequence ID" value="KAH1897901.1"/>
    <property type="molecule type" value="Genomic_DNA"/>
</dbReference>
<feature type="region of interest" description="Disordered" evidence="1">
    <location>
        <begin position="484"/>
        <end position="516"/>
    </location>
</feature>
<gene>
    <name evidence="2" type="ORF">KXV57_000485</name>
</gene>
<evidence type="ECO:0000313" key="2">
    <source>
        <dbReference type="EMBL" id="KAH1897901.1"/>
    </source>
</evidence>
<organism evidence="2 3">
    <name type="scientific">Aspergillus fumigatus</name>
    <name type="common">Neosartorya fumigata</name>
    <dbReference type="NCBI Taxonomy" id="746128"/>
    <lineage>
        <taxon>Eukaryota</taxon>
        <taxon>Fungi</taxon>
        <taxon>Dikarya</taxon>
        <taxon>Ascomycota</taxon>
        <taxon>Pezizomycotina</taxon>
        <taxon>Eurotiomycetes</taxon>
        <taxon>Eurotiomycetidae</taxon>
        <taxon>Eurotiales</taxon>
        <taxon>Aspergillaceae</taxon>
        <taxon>Aspergillus</taxon>
        <taxon>Aspergillus subgen. Fumigati</taxon>
    </lineage>
</organism>
<dbReference type="SUPFAM" id="SSF50969">
    <property type="entry name" value="YVTN repeat-like/Quinoprotein amine dehydrogenase"/>
    <property type="match status" value="1"/>
</dbReference>
<protein>
    <submittedName>
        <fullName evidence="2">Uncharacterized protein</fullName>
    </submittedName>
</protein>
<feature type="compositionally biased region" description="Low complexity" evidence="1">
    <location>
        <begin position="484"/>
        <end position="507"/>
    </location>
</feature>
<evidence type="ECO:0000256" key="1">
    <source>
        <dbReference type="SAM" id="MobiDB-lite"/>
    </source>
</evidence>
<sequence length="1002" mass="111688">MSHPLVAAVWEQLGRRDVGNILREIIGEHAAELAVFQMQDDASRIEPLIRPVLWIKAIFDLQRAYLQGLTNVHDCHPYFLPYLLPSEAVFSTLMYLIRVKSDLFPSNTPAPPDLARHRHFIAQVLLGGVRLLLLRGDAIPPDLRFNLERAMRAAWHHPDLSSAESYLIMDLLPRAIDQIGSPELAKKQSALLISNNTSLPSFASGLYPFSIAPETLMTDLLTGIVADKADYLTSFCTLFDIISAAEFALIQCHVDRRRISQEQGYSNAAASKAEDAFVQAQETRKKLVRTVMAAFDDEFSAPPLQVLATLILCHNAEGQPPLQTRRIRDTWTRLLRIRGVLEDSLGLLVRWLISRRVQMWDCNGELESISQDYQRHLTQWLQNASLPDLAAQPQSRDKRTSVLYAVDCPAVHMVPKALLEEQLTSHDTLYEHLQETPEFLTLNITCPLCPGEIRIQHARMIKPLGQTGLHDVSESNRNRRYSIADSASKDTTSQSSSASHTTSLDPSEFSRSPVSPVTRHLGFSDLMTKHSNTSVTELISPLSLHTSSDQLRERQGTRSLSRELKSVKIPFPSGASLFRKASTKQKLPRQPRSCFSATGRTLLLWGTGTNWVIRFELSSIEGQRTKSHRYDVSGVQYAAAGDRRCAVIAAVGEHLELLVFDSTGTIADAYLTIESGLQIQPVPSICMTVSRNDRFVAFTIREEVRVYEIGAGTIRRVPLGEHFDRYPLLGEEPPSGAATISKDGQYANNQIRPNAVIERKIQFSVDGKHFVVATHLGDHCAYVDVWGWNAGQWIITPDKSRSFKLPSWVANDGDLTCVFYDSFHFAVIMTAFLGKESPMLISLADPNIVSDPLSVRIVHAAQSPSGTRFAMANGAGEIYMCECKANTVLTPYQLKKAASKISIAAFKPGNLTLSFPQENEILVFWAKDGKLSLRAIRYIEGAEVISDFDLRPDFDRLFVEWVPAGNFPVQRRQNSSLGNQSAVETDAMGPIRRPDMAELPGI</sequence>
<proteinExistence type="predicted"/>
<feature type="compositionally biased region" description="Polar residues" evidence="1">
    <location>
        <begin position="972"/>
        <end position="983"/>
    </location>
</feature>
<dbReference type="OMA" id="DCHPYFL"/>
<name>A0A229WJ62_ASPFM</name>